<feature type="transmembrane region" description="Helical" evidence="3">
    <location>
        <begin position="787"/>
        <end position="808"/>
    </location>
</feature>
<feature type="transmembrane region" description="Helical" evidence="3">
    <location>
        <begin position="390"/>
        <end position="419"/>
    </location>
</feature>
<dbReference type="InterPro" id="IPR002110">
    <property type="entry name" value="Ankyrin_rpt"/>
</dbReference>
<protein>
    <submittedName>
        <fullName evidence="4">Uncharacterized protein</fullName>
    </submittedName>
</protein>
<dbReference type="AlphaFoldDB" id="A0A9Q1QGA9"/>
<dbReference type="PROSITE" id="PS50088">
    <property type="entry name" value="ANK_REPEAT"/>
    <property type="match status" value="6"/>
</dbReference>
<feature type="repeat" description="ANK" evidence="1">
    <location>
        <begin position="499"/>
        <end position="523"/>
    </location>
</feature>
<feature type="repeat" description="ANK" evidence="1">
    <location>
        <begin position="182"/>
        <end position="215"/>
    </location>
</feature>
<dbReference type="InterPro" id="IPR036770">
    <property type="entry name" value="Ankyrin_rpt-contain_sf"/>
</dbReference>
<dbReference type="Proteomes" id="UP001153076">
    <property type="component" value="Unassembled WGS sequence"/>
</dbReference>
<feature type="transmembrane region" description="Helical" evidence="3">
    <location>
        <begin position="296"/>
        <end position="312"/>
    </location>
</feature>
<evidence type="ECO:0000256" key="3">
    <source>
        <dbReference type="SAM" id="Phobius"/>
    </source>
</evidence>
<feature type="transmembrane region" description="Helical" evidence="3">
    <location>
        <begin position="731"/>
        <end position="748"/>
    </location>
</feature>
<organism evidence="4 5">
    <name type="scientific">Carnegiea gigantea</name>
    <dbReference type="NCBI Taxonomy" id="171969"/>
    <lineage>
        <taxon>Eukaryota</taxon>
        <taxon>Viridiplantae</taxon>
        <taxon>Streptophyta</taxon>
        <taxon>Embryophyta</taxon>
        <taxon>Tracheophyta</taxon>
        <taxon>Spermatophyta</taxon>
        <taxon>Magnoliopsida</taxon>
        <taxon>eudicotyledons</taxon>
        <taxon>Gunneridae</taxon>
        <taxon>Pentapetalae</taxon>
        <taxon>Caryophyllales</taxon>
        <taxon>Cactineae</taxon>
        <taxon>Cactaceae</taxon>
        <taxon>Cactoideae</taxon>
        <taxon>Echinocereeae</taxon>
        <taxon>Carnegiea</taxon>
    </lineage>
</organism>
<feature type="transmembrane region" description="Helical" evidence="3">
    <location>
        <begin position="760"/>
        <end position="780"/>
    </location>
</feature>
<evidence type="ECO:0000313" key="5">
    <source>
        <dbReference type="Proteomes" id="UP001153076"/>
    </source>
</evidence>
<evidence type="ECO:0000313" key="4">
    <source>
        <dbReference type="EMBL" id="KAJ8441102.1"/>
    </source>
</evidence>
<keyword evidence="5" id="KW-1185">Reference proteome</keyword>
<feature type="repeat" description="ANK" evidence="1">
    <location>
        <begin position="610"/>
        <end position="643"/>
    </location>
</feature>
<feature type="repeat" description="ANK" evidence="1">
    <location>
        <begin position="37"/>
        <end position="69"/>
    </location>
</feature>
<dbReference type="PANTHER" id="PTHR24128:SF101">
    <property type="entry name" value="ANKYRIN REPEAT-CONTAINING PROTEIN BDA1-LIKE"/>
    <property type="match status" value="1"/>
</dbReference>
<gene>
    <name evidence="4" type="ORF">Cgig2_006931</name>
</gene>
<feature type="transmembrane region" description="Helical" evidence="3">
    <location>
        <begin position="828"/>
        <end position="857"/>
    </location>
</feature>
<reference evidence="4" key="1">
    <citation type="submission" date="2022-04" db="EMBL/GenBank/DDBJ databases">
        <title>Carnegiea gigantea Genome sequencing and assembly v2.</title>
        <authorList>
            <person name="Copetti D."/>
            <person name="Sanderson M.J."/>
            <person name="Burquez A."/>
            <person name="Wojciechowski M.F."/>
        </authorList>
    </citation>
    <scope>NUCLEOTIDE SEQUENCE</scope>
    <source>
        <strain evidence="4">SGP5-SGP5p</strain>
        <tissue evidence="4">Aerial part</tissue>
    </source>
</reference>
<comment type="caution">
    <text evidence="4">The sequence shown here is derived from an EMBL/GenBank/DDBJ whole genome shotgun (WGS) entry which is preliminary data.</text>
</comment>
<feature type="compositionally biased region" description="Polar residues" evidence="2">
    <location>
        <begin position="249"/>
        <end position="267"/>
    </location>
</feature>
<evidence type="ECO:0000256" key="2">
    <source>
        <dbReference type="SAM" id="MobiDB-lite"/>
    </source>
</evidence>
<dbReference type="EMBL" id="JAKOGI010000175">
    <property type="protein sequence ID" value="KAJ8441102.1"/>
    <property type="molecule type" value="Genomic_DNA"/>
</dbReference>
<feature type="transmembrane region" description="Helical" evidence="3">
    <location>
        <begin position="324"/>
        <end position="345"/>
    </location>
</feature>
<dbReference type="PANTHER" id="PTHR24128">
    <property type="entry name" value="HOMEOBOX PROTEIN WARIAI"/>
    <property type="match status" value="1"/>
</dbReference>
<keyword evidence="3" id="KW-1133">Transmembrane helix</keyword>
<keyword evidence="3" id="KW-0472">Membrane</keyword>
<keyword evidence="3" id="KW-0812">Transmembrane</keyword>
<evidence type="ECO:0000256" key="1">
    <source>
        <dbReference type="PROSITE-ProRule" id="PRU00023"/>
    </source>
</evidence>
<dbReference type="PROSITE" id="PS50297">
    <property type="entry name" value="ANK_REP_REGION"/>
    <property type="match status" value="4"/>
</dbReference>
<name>A0A9Q1QGA9_9CARY</name>
<accession>A0A9Q1QGA9</accession>
<dbReference type="Gene3D" id="1.25.40.20">
    <property type="entry name" value="Ankyrin repeat-containing domain"/>
    <property type="match status" value="2"/>
</dbReference>
<feature type="region of interest" description="Disordered" evidence="2">
    <location>
        <begin position="677"/>
        <end position="707"/>
    </location>
</feature>
<feature type="compositionally biased region" description="Low complexity" evidence="2">
    <location>
        <begin position="677"/>
        <end position="693"/>
    </location>
</feature>
<keyword evidence="1" id="KW-0040">ANK repeat</keyword>
<dbReference type="SMART" id="SM00248">
    <property type="entry name" value="ANK"/>
    <property type="match status" value="11"/>
</dbReference>
<dbReference type="OrthoDB" id="1585477at2759"/>
<proteinExistence type="predicted"/>
<dbReference type="SUPFAM" id="SSF48403">
    <property type="entry name" value="Ankyrin repeat"/>
    <property type="match status" value="2"/>
</dbReference>
<feature type="region of interest" description="Disordered" evidence="2">
    <location>
        <begin position="249"/>
        <end position="272"/>
    </location>
</feature>
<feature type="repeat" description="ANK" evidence="1">
    <location>
        <begin position="71"/>
        <end position="95"/>
    </location>
</feature>
<feature type="repeat" description="ANK" evidence="1">
    <location>
        <begin position="465"/>
        <end position="497"/>
    </location>
</feature>
<feature type="transmembrane region" description="Helical" evidence="3">
    <location>
        <begin position="352"/>
        <end position="370"/>
    </location>
</feature>
<dbReference type="Pfam" id="PF12796">
    <property type="entry name" value="Ank_2"/>
    <property type="match status" value="4"/>
</dbReference>
<sequence>MDKSLFDATLEGDVLALKTLIQEDPLILERSISLTSYHESPLHVAVLRGHLEFTRAVLSHNPKLATESDSVGRLPLHVASAKGHVEIVRELLRVGPVDACLARDRDGRIPLHVAVAKGGRVEVVTELTRACPESTRLRVERGESVLHLCVNHNNLEALKVLVDELVAGEDDNIKLLNAIDDNGNTVFHLAVLHKHLEMIKYLLTRPGIELNAVNKNGLTALNLIENSARDFKGLEVLNLLIESNAQKSSNSCSFRPRKASNSSNNAGPRTGSRAPSWRLFLTLSGKSHLEDFRGELFIASAIIVTIAVLPIINMKVNGSLLDNVYTLNTLSLVPALAIMILLISGLPLKNKFCVWLVMQLMYTAIGFLGWNYIRAIVTNNENRHLNNSTLVFMCVFFGLVIVVSLLNAIRLIVLVMASINGCGKKKMEMEKKLYEAAIEGSLSTLKTLVQKDPLILDRITSLTFFHETPLHVAVLRGHLEFTRALLSHNPQLPAESDSLGRLPLHLAAAKGHVEIIRELIRVGPGACVARDKDGMAPLHVAIMKGALVEGVSELTRSGPESTRLRVGRGETVYHLCVKYYNLEALKVLVEELLLVGENDNISLLNAKDDDGNTIFHLATLHRHLKIMKYLLTKPGIDLNAVNKNGLTALDLAENAPRDMQGLEVLNFLLESNAQRATNSSSSLPSNRASPSKSIPTQENNARPKTRSRAKSWTRFFTFDGENHLEKFRGEIFIVSAIIVLVTALPIIDVKVNGPTIDDEYITNTWSLVPALAIMILLVSGLPLKNKFCVWLVLQLMYTAIGFLGLNYIGSILSHESRYFNINDTLILMFIWFGLLIVVSLLNMIRLVVLIVTSISACMKRRKSRAMRGDVSSNV</sequence>